<accession>A0ABY4FC95</accession>
<reference evidence="2 3" key="1">
    <citation type="submission" date="2022-04" db="EMBL/GenBank/DDBJ databases">
        <title>Hymenobacter sp. isolated from the air.</title>
        <authorList>
            <person name="Won M."/>
            <person name="Lee C.-M."/>
            <person name="Woen H.-Y."/>
            <person name="Kwon S.-W."/>
        </authorList>
    </citation>
    <scope>NUCLEOTIDE SEQUENCE [LARGE SCALE GENOMIC DNA]</scope>
    <source>
        <strain evidence="3">5116 S-27</strain>
    </source>
</reference>
<name>A0ABY4FC95_9BACT</name>
<sequence length="246" mass="27181">MQIIYPSLPYQPATVDPLWVPEYAWARAHGFDVALFDIETDKLLPRLSGAAPALYRGWMLSAAEYEQLAHRTPLLVSPAEYLASHQASGWYEAIRDFTFTSSFQPAAQMPAFSAGQRYFVKGLVKSFGPDSVVATAEQWHALAKKHELSSTDVLFVRKFTEVLTDSERRFFVVDGKAYGALGTKLPVELKPVLPLLAPRKFYSLDIAQTAAGRNVVVEVGDGQVSDLKEWSLADFGPTVLRALSAV</sequence>
<proteinExistence type="predicted"/>
<dbReference type="InterPro" id="IPR025643">
    <property type="entry name" value="R2K_3"/>
</dbReference>
<dbReference type="Proteomes" id="UP000831785">
    <property type="component" value="Chromosome"/>
</dbReference>
<keyword evidence="3" id="KW-1185">Reference proteome</keyword>
<dbReference type="Pfam" id="PF14243">
    <property type="entry name" value="R2K_3"/>
    <property type="match status" value="1"/>
</dbReference>
<dbReference type="RefSeq" id="WP_244720493.1">
    <property type="nucleotide sequence ID" value="NZ_CP095049.1"/>
</dbReference>
<organism evidence="2 3">
    <name type="scientific">Hymenobacter cellulosivorans</name>
    <dbReference type="NCBI Taxonomy" id="2932249"/>
    <lineage>
        <taxon>Bacteria</taxon>
        <taxon>Pseudomonadati</taxon>
        <taxon>Bacteroidota</taxon>
        <taxon>Cytophagia</taxon>
        <taxon>Cytophagales</taxon>
        <taxon>Hymenobacteraceae</taxon>
        <taxon>Hymenobacter</taxon>
    </lineage>
</organism>
<evidence type="ECO:0000313" key="3">
    <source>
        <dbReference type="Proteomes" id="UP000831785"/>
    </source>
</evidence>
<dbReference type="EMBL" id="CP095049">
    <property type="protein sequence ID" value="UOQ54150.1"/>
    <property type="molecule type" value="Genomic_DNA"/>
</dbReference>
<feature type="domain" description="ATP-grasp" evidence="1">
    <location>
        <begin position="87"/>
        <end position="232"/>
    </location>
</feature>
<protein>
    <submittedName>
        <fullName evidence="2">ATP-grasp domain-containing protein</fullName>
    </submittedName>
</protein>
<evidence type="ECO:0000313" key="2">
    <source>
        <dbReference type="EMBL" id="UOQ54150.1"/>
    </source>
</evidence>
<evidence type="ECO:0000259" key="1">
    <source>
        <dbReference type="Pfam" id="PF14243"/>
    </source>
</evidence>
<gene>
    <name evidence="2" type="ORF">MUN80_05150</name>
</gene>